<name>A0A7W6CHG8_9SPHN</name>
<dbReference type="GO" id="GO:0007165">
    <property type="term" value="P:signal transduction"/>
    <property type="evidence" value="ECO:0007669"/>
    <property type="project" value="UniProtKB-KW"/>
</dbReference>
<keyword evidence="2" id="KW-0145">Chemotaxis</keyword>
<evidence type="ECO:0000259" key="8">
    <source>
        <dbReference type="PROSITE" id="PS50885"/>
    </source>
</evidence>
<proteinExistence type="inferred from homology"/>
<dbReference type="InterPro" id="IPR051310">
    <property type="entry name" value="MCP_chemotaxis"/>
</dbReference>
<feature type="domain" description="HAMP" evidence="8">
    <location>
        <begin position="181"/>
        <end position="226"/>
    </location>
</feature>
<dbReference type="PRINTS" id="PR00260">
    <property type="entry name" value="CHEMTRNSDUCR"/>
</dbReference>
<dbReference type="Gene3D" id="1.10.287.950">
    <property type="entry name" value="Methyl-accepting chemotaxis protein"/>
    <property type="match status" value="1"/>
</dbReference>
<gene>
    <name evidence="9" type="ORF">GGR38_000033</name>
</gene>
<dbReference type="FunFam" id="1.10.287.950:FF:000001">
    <property type="entry name" value="Methyl-accepting chemotaxis sensory transducer"/>
    <property type="match status" value="1"/>
</dbReference>
<dbReference type="Pfam" id="PF11563">
    <property type="entry name" value="Protoglobin"/>
    <property type="match status" value="1"/>
</dbReference>
<dbReference type="AlphaFoldDB" id="A0A7W6CHG8"/>
<comment type="caution">
    <text evidence="9">The sequence shown here is derived from an EMBL/GenBank/DDBJ whole genome shotgun (WGS) entry which is preliminary data.</text>
</comment>
<feature type="domain" description="T-SNARE coiled-coil homology" evidence="7">
    <location>
        <begin position="390"/>
        <end position="452"/>
    </location>
</feature>
<evidence type="ECO:0000256" key="4">
    <source>
        <dbReference type="PROSITE-ProRule" id="PRU00284"/>
    </source>
</evidence>
<evidence type="ECO:0000256" key="3">
    <source>
        <dbReference type="ARBA" id="ARBA00029447"/>
    </source>
</evidence>
<evidence type="ECO:0000313" key="10">
    <source>
        <dbReference type="Proteomes" id="UP000548867"/>
    </source>
</evidence>
<reference evidence="9 10" key="1">
    <citation type="submission" date="2020-08" db="EMBL/GenBank/DDBJ databases">
        <title>Genomic Encyclopedia of Type Strains, Phase IV (KMG-IV): sequencing the most valuable type-strain genomes for metagenomic binning, comparative biology and taxonomic classification.</title>
        <authorList>
            <person name="Goeker M."/>
        </authorList>
    </citation>
    <scope>NUCLEOTIDE SEQUENCE [LARGE SCALE GENOMIC DNA]</scope>
    <source>
        <strain evidence="9 10">DSM 27057</strain>
    </source>
</reference>
<dbReference type="GO" id="GO:0006935">
    <property type="term" value="P:chemotaxis"/>
    <property type="evidence" value="ECO:0007669"/>
    <property type="project" value="UniProtKB-KW"/>
</dbReference>
<dbReference type="InterPro" id="IPR004090">
    <property type="entry name" value="Chemotax_Me-accpt_rcpt"/>
</dbReference>
<dbReference type="SUPFAM" id="SSF46458">
    <property type="entry name" value="Globin-like"/>
    <property type="match status" value="1"/>
</dbReference>
<dbReference type="RefSeq" id="WP_183621557.1">
    <property type="nucleotide sequence ID" value="NZ_JACIDX010000001.1"/>
</dbReference>
<dbReference type="EMBL" id="JACIDX010000001">
    <property type="protein sequence ID" value="MBB3953121.1"/>
    <property type="molecule type" value="Genomic_DNA"/>
</dbReference>
<keyword evidence="10" id="KW-1185">Reference proteome</keyword>
<dbReference type="PANTHER" id="PTHR43531">
    <property type="entry name" value="PROTEIN ICFG"/>
    <property type="match status" value="1"/>
</dbReference>
<organism evidence="9 10">
    <name type="scientific">Novosphingobium sediminicola</name>
    <dbReference type="NCBI Taxonomy" id="563162"/>
    <lineage>
        <taxon>Bacteria</taxon>
        <taxon>Pseudomonadati</taxon>
        <taxon>Pseudomonadota</taxon>
        <taxon>Alphaproteobacteria</taxon>
        <taxon>Sphingomonadales</taxon>
        <taxon>Sphingomonadaceae</taxon>
        <taxon>Novosphingobium</taxon>
    </lineage>
</organism>
<dbReference type="InterPro" id="IPR009050">
    <property type="entry name" value="Globin-like_sf"/>
</dbReference>
<feature type="domain" description="Methyl-accepting transducer" evidence="6">
    <location>
        <begin position="231"/>
        <end position="460"/>
    </location>
</feature>
<evidence type="ECO:0000256" key="1">
    <source>
        <dbReference type="ARBA" id="ARBA00004370"/>
    </source>
</evidence>
<dbReference type="GO" id="GO:0004888">
    <property type="term" value="F:transmembrane signaling receptor activity"/>
    <property type="evidence" value="ECO:0007669"/>
    <property type="project" value="InterPro"/>
</dbReference>
<feature type="region of interest" description="Disordered" evidence="5">
    <location>
        <begin position="484"/>
        <end position="533"/>
    </location>
</feature>
<comment type="subcellular location">
    <subcellularLocation>
        <location evidence="1">Membrane</location>
    </subcellularLocation>
</comment>
<dbReference type="GO" id="GO:0020037">
    <property type="term" value="F:heme binding"/>
    <property type="evidence" value="ECO:0007669"/>
    <property type="project" value="InterPro"/>
</dbReference>
<protein>
    <submittedName>
        <fullName evidence="9">Methyl-accepting chemotaxis protein</fullName>
    </submittedName>
</protein>
<dbReference type="PANTHER" id="PTHR43531:SF11">
    <property type="entry name" value="METHYL-ACCEPTING CHEMOTAXIS PROTEIN 3"/>
    <property type="match status" value="1"/>
</dbReference>
<dbReference type="SMART" id="SM00283">
    <property type="entry name" value="MA"/>
    <property type="match status" value="1"/>
</dbReference>
<evidence type="ECO:0000259" key="6">
    <source>
        <dbReference type="PROSITE" id="PS50111"/>
    </source>
</evidence>
<comment type="similarity">
    <text evidence="3">Belongs to the methyl-accepting chemotaxis (MCP) protein family.</text>
</comment>
<evidence type="ECO:0000313" key="9">
    <source>
        <dbReference type="EMBL" id="MBB3953121.1"/>
    </source>
</evidence>
<dbReference type="PROSITE" id="PS50111">
    <property type="entry name" value="CHEMOTAXIS_TRANSDUC_2"/>
    <property type="match status" value="1"/>
</dbReference>
<sequence>MNASRSDKQKSGTETLELRVQFFEVRHDDYRAFSRIAKSLRKFAPAALDRFYGRVAQTPAIASFFPTSTSARSARDKQFAHWVDLFEKNTDGLSQSYFQRASHIGDVHARIGLEPTWYTGAYATILQDVIKGMVAQSLAGRLGGRAMAQDIATLVKLAIMDMDIALGAYFRAEEAKRQSVVASLSHALEAMANGDMTHSLTDLPPGYAKLQADFEAMRRSVNAALNGVTAAVETISAGSAEIRSASDNLSTRTEHQAATLEETTAAMNSLTHGISDAAQGASRVEASVSEAQDEAQKGSEVVREAVDAMASIESSAREITQIINVIDGIAFQTNLLALNAGVEAARAGDAGKGFAVVANEVRALAQRSAEAAKDIRGLIGTSVDQVTRGVSLVDQSGQAFTRITGKVADIASLAITIASLSREQAGNLVQINESVGDIDRNTQANAAIAEEATAAARSLASQAQELAQLVARFRIERTTIGSPASLANLSPAPMPLPRAKSPPKLVPVPRSEGALAVKPSPEPAAEADDWAEF</sequence>
<dbReference type="GO" id="GO:0016020">
    <property type="term" value="C:membrane"/>
    <property type="evidence" value="ECO:0007669"/>
    <property type="project" value="UniProtKB-SubCell"/>
</dbReference>
<evidence type="ECO:0000259" key="7">
    <source>
        <dbReference type="PROSITE" id="PS50192"/>
    </source>
</evidence>
<dbReference type="Pfam" id="PF00015">
    <property type="entry name" value="MCPsignal"/>
    <property type="match status" value="1"/>
</dbReference>
<accession>A0A7W6CHG8</accession>
<dbReference type="GO" id="GO:0019825">
    <property type="term" value="F:oxygen binding"/>
    <property type="evidence" value="ECO:0007669"/>
    <property type="project" value="InterPro"/>
</dbReference>
<dbReference type="Proteomes" id="UP000548867">
    <property type="component" value="Unassembled WGS sequence"/>
</dbReference>
<dbReference type="CDD" id="cd01068">
    <property type="entry name" value="globin_sensor"/>
    <property type="match status" value="1"/>
</dbReference>
<dbReference type="Gene3D" id="1.10.490.10">
    <property type="entry name" value="Globins"/>
    <property type="match status" value="1"/>
</dbReference>
<evidence type="ECO:0000256" key="2">
    <source>
        <dbReference type="ARBA" id="ARBA00022500"/>
    </source>
</evidence>
<dbReference type="InterPro" id="IPR004089">
    <property type="entry name" value="MCPsignal_dom"/>
</dbReference>
<dbReference type="PROSITE" id="PS50192">
    <property type="entry name" value="T_SNARE"/>
    <property type="match status" value="1"/>
</dbReference>
<dbReference type="PROSITE" id="PS50885">
    <property type="entry name" value="HAMP"/>
    <property type="match status" value="1"/>
</dbReference>
<dbReference type="SUPFAM" id="SSF58104">
    <property type="entry name" value="Methyl-accepting chemotaxis protein (MCP) signaling domain"/>
    <property type="match status" value="1"/>
</dbReference>
<evidence type="ECO:0000256" key="5">
    <source>
        <dbReference type="SAM" id="MobiDB-lite"/>
    </source>
</evidence>
<dbReference type="CDD" id="cd11386">
    <property type="entry name" value="MCP_signal"/>
    <property type="match status" value="1"/>
</dbReference>
<dbReference type="InterPro" id="IPR039379">
    <property type="entry name" value="Protoglobin_sensor_dom"/>
</dbReference>
<dbReference type="InterPro" id="IPR044398">
    <property type="entry name" value="Globin-sensor_dom"/>
</dbReference>
<dbReference type="InterPro" id="IPR000727">
    <property type="entry name" value="T_SNARE_dom"/>
</dbReference>
<dbReference type="InterPro" id="IPR003660">
    <property type="entry name" value="HAMP_dom"/>
</dbReference>
<keyword evidence="4" id="KW-0807">Transducer</keyword>
<dbReference type="InterPro" id="IPR012292">
    <property type="entry name" value="Globin/Proto"/>
</dbReference>